<reference evidence="3" key="1">
    <citation type="journal article" date="2019" name="Int. J. Syst. Evol. Microbiol.">
        <title>The Global Catalogue of Microorganisms (GCM) 10K type strain sequencing project: providing services to taxonomists for standard genome sequencing and annotation.</title>
        <authorList>
            <consortium name="The Broad Institute Genomics Platform"/>
            <consortium name="The Broad Institute Genome Sequencing Center for Infectious Disease"/>
            <person name="Wu L."/>
            <person name="Ma J."/>
        </authorList>
    </citation>
    <scope>NUCLEOTIDE SEQUENCE [LARGE SCALE GENOMIC DNA]</scope>
    <source>
        <strain evidence="3">CGMCC 4.7677</strain>
    </source>
</reference>
<dbReference type="InterPro" id="IPR037401">
    <property type="entry name" value="SnoaL-like"/>
</dbReference>
<evidence type="ECO:0000259" key="1">
    <source>
        <dbReference type="Pfam" id="PF12680"/>
    </source>
</evidence>
<gene>
    <name evidence="2" type="ORF">GCM10017786_70560</name>
</gene>
<protein>
    <recommendedName>
        <fullName evidence="1">SnoaL-like domain-containing protein</fullName>
    </recommendedName>
</protein>
<dbReference type="InterPro" id="IPR032710">
    <property type="entry name" value="NTF2-like_dom_sf"/>
</dbReference>
<dbReference type="Proteomes" id="UP000605897">
    <property type="component" value="Unassembled WGS sequence"/>
</dbReference>
<dbReference type="Pfam" id="PF12680">
    <property type="entry name" value="SnoaL_2"/>
    <property type="match status" value="1"/>
</dbReference>
<dbReference type="RefSeq" id="WP_191248993.1">
    <property type="nucleotide sequence ID" value="NZ_BNAU01000012.1"/>
</dbReference>
<keyword evidence="3" id="KW-1185">Reference proteome</keyword>
<sequence>MTDWTAAHEKVVAAFAEGWARPHRRAWDALLAEDVELNQPMVPPTRGRQAWWREAERLLAFLPDLRGEVLSWAGREDRLFIELRLSGTLRGKPLAFRAVDELWLDADGWVTRRDSFFDSLPVAQAVAGRPGSWLAWWRSGLGPLTGRRRFQRWSRWPEHPGHREPVTPAS</sequence>
<dbReference type="EMBL" id="BNAU01000012">
    <property type="protein sequence ID" value="GHF26348.1"/>
    <property type="molecule type" value="Genomic_DNA"/>
</dbReference>
<evidence type="ECO:0000313" key="2">
    <source>
        <dbReference type="EMBL" id="GHF26348.1"/>
    </source>
</evidence>
<name>A0ABQ3JHA7_9PSEU</name>
<dbReference type="SUPFAM" id="SSF54427">
    <property type="entry name" value="NTF2-like"/>
    <property type="match status" value="1"/>
</dbReference>
<organism evidence="2 3">
    <name type="scientific">Amycolatopsis deserti</name>
    <dbReference type="NCBI Taxonomy" id="185696"/>
    <lineage>
        <taxon>Bacteria</taxon>
        <taxon>Bacillati</taxon>
        <taxon>Actinomycetota</taxon>
        <taxon>Actinomycetes</taxon>
        <taxon>Pseudonocardiales</taxon>
        <taxon>Pseudonocardiaceae</taxon>
        <taxon>Amycolatopsis</taxon>
    </lineage>
</organism>
<evidence type="ECO:0000313" key="3">
    <source>
        <dbReference type="Proteomes" id="UP000605897"/>
    </source>
</evidence>
<comment type="caution">
    <text evidence="2">The sequence shown here is derived from an EMBL/GenBank/DDBJ whole genome shotgun (WGS) entry which is preliminary data.</text>
</comment>
<dbReference type="Gene3D" id="3.10.450.50">
    <property type="match status" value="1"/>
</dbReference>
<accession>A0ABQ3JHA7</accession>
<proteinExistence type="predicted"/>
<feature type="domain" description="SnoaL-like" evidence="1">
    <location>
        <begin position="12"/>
        <end position="111"/>
    </location>
</feature>